<evidence type="ECO:0000259" key="1">
    <source>
        <dbReference type="PROSITE" id="PS51671"/>
    </source>
</evidence>
<dbReference type="Proteomes" id="UP000004893">
    <property type="component" value="Unassembled WGS sequence"/>
</dbReference>
<keyword evidence="3" id="KW-1185">Reference proteome</keyword>
<comment type="caution">
    <text evidence="2">The sequence shown here is derived from an EMBL/GenBank/DDBJ whole genome shotgun (WGS) entry which is preliminary data.</text>
</comment>
<sequence>KLDGIDVSFSGESNTLIVRNIDQPGCITEVAASLSEEDIDIATMQVFRDKKGGCAVMVVETDQVVSRDALDRLEGKEGIVNVTFLNVNGSIEEK</sequence>
<gene>
    <name evidence="2" type="ORF">CLOHYLEM_07889</name>
</gene>
<dbReference type="SUPFAM" id="SSF55021">
    <property type="entry name" value="ACT-like"/>
    <property type="match status" value="1"/>
</dbReference>
<dbReference type="InterPro" id="IPR045865">
    <property type="entry name" value="ACT-like_dom_sf"/>
</dbReference>
<dbReference type="eggNOG" id="COG1760">
    <property type="taxonomic scope" value="Bacteria"/>
</dbReference>
<reference evidence="2" key="1">
    <citation type="submission" date="2009-02" db="EMBL/GenBank/DDBJ databases">
        <authorList>
            <person name="Fulton L."/>
            <person name="Clifton S."/>
            <person name="Fulton B."/>
            <person name="Xu J."/>
            <person name="Minx P."/>
            <person name="Pepin K.H."/>
            <person name="Johnson M."/>
            <person name="Bhonagiri V."/>
            <person name="Nash W.E."/>
            <person name="Mardis E.R."/>
            <person name="Wilson R.K."/>
        </authorList>
    </citation>
    <scope>NUCLEOTIDE SEQUENCE [LARGE SCALE GENOMIC DNA]</scope>
    <source>
        <strain evidence="2">DSM 15053</strain>
    </source>
</reference>
<proteinExistence type="predicted"/>
<protein>
    <submittedName>
        <fullName evidence="2">ACT domain protein</fullName>
    </submittedName>
</protein>
<dbReference type="FunFam" id="3.30.70.260:FF:000008">
    <property type="entry name" value="D-3-phosphoglycerate dehydrogenase, chloroplastic"/>
    <property type="match status" value="1"/>
</dbReference>
<dbReference type="InterPro" id="IPR002912">
    <property type="entry name" value="ACT_dom"/>
</dbReference>
<evidence type="ECO:0000313" key="2">
    <source>
        <dbReference type="EMBL" id="EEG72047.1"/>
    </source>
</evidence>
<dbReference type="EMBL" id="ABYI02000128">
    <property type="protein sequence ID" value="EEG72047.1"/>
    <property type="molecule type" value="Genomic_DNA"/>
</dbReference>
<feature type="domain" description="ACT" evidence="1">
    <location>
        <begin position="15"/>
        <end position="87"/>
    </location>
</feature>
<organism evidence="2 3">
    <name type="scientific">[Clostridium] hylemonae DSM 15053</name>
    <dbReference type="NCBI Taxonomy" id="553973"/>
    <lineage>
        <taxon>Bacteria</taxon>
        <taxon>Bacillati</taxon>
        <taxon>Bacillota</taxon>
        <taxon>Clostridia</taxon>
        <taxon>Lachnospirales</taxon>
        <taxon>Lachnospiraceae</taxon>
    </lineage>
</organism>
<name>C0C700_9FIRM</name>
<dbReference type="HOGENOM" id="CLU_166866_0_0_9"/>
<reference evidence="2" key="2">
    <citation type="submission" date="2013-06" db="EMBL/GenBank/DDBJ databases">
        <title>Draft genome sequence of Clostridium hylemonae (DSM 15053).</title>
        <authorList>
            <person name="Sudarsanam P."/>
            <person name="Ley R."/>
            <person name="Guruge J."/>
            <person name="Turnbaugh P.J."/>
            <person name="Mahowald M."/>
            <person name="Liep D."/>
            <person name="Gordon J."/>
        </authorList>
    </citation>
    <scope>NUCLEOTIDE SEQUENCE</scope>
    <source>
        <strain evidence="2">DSM 15053</strain>
    </source>
</reference>
<evidence type="ECO:0000313" key="3">
    <source>
        <dbReference type="Proteomes" id="UP000004893"/>
    </source>
</evidence>
<feature type="non-terminal residue" evidence="2">
    <location>
        <position position="1"/>
    </location>
</feature>
<dbReference type="CDD" id="cd04903">
    <property type="entry name" value="ACT_LSD"/>
    <property type="match status" value="1"/>
</dbReference>
<dbReference type="PROSITE" id="PS51671">
    <property type="entry name" value="ACT"/>
    <property type="match status" value="1"/>
</dbReference>
<dbReference type="AlphaFoldDB" id="C0C700"/>
<accession>C0C700</accession>
<dbReference type="Gene3D" id="3.30.70.260">
    <property type="match status" value="1"/>
</dbReference>